<proteinExistence type="predicted"/>
<protein>
    <submittedName>
        <fullName evidence="1">Uncharacterized protein</fullName>
    </submittedName>
</protein>
<dbReference type="AlphaFoldDB" id="A0ABD0LGN8"/>
<comment type="caution">
    <text evidence="1">The sequence shown here is derived from an EMBL/GenBank/DDBJ whole genome shotgun (WGS) entry which is preliminary data.</text>
</comment>
<evidence type="ECO:0000313" key="2">
    <source>
        <dbReference type="Proteomes" id="UP001519460"/>
    </source>
</evidence>
<dbReference type="EMBL" id="JACVVK020000051">
    <property type="protein sequence ID" value="KAK7498403.1"/>
    <property type="molecule type" value="Genomic_DNA"/>
</dbReference>
<gene>
    <name evidence="1" type="ORF">BaRGS_00010357</name>
</gene>
<sequence>PEQSFLRPRKNNNKNKHHLKTPLKTLLGAEDKITSARESRVLRVMKLAEILTQGDTGYGLPEQTDRPLLHFRPRRCSQVDLPPRVRHGGLQLGTERAALTIDLRWISLETLFTM</sequence>
<name>A0ABD0LGN8_9CAEN</name>
<dbReference type="Proteomes" id="UP001519460">
    <property type="component" value="Unassembled WGS sequence"/>
</dbReference>
<organism evidence="1 2">
    <name type="scientific">Batillaria attramentaria</name>
    <dbReference type="NCBI Taxonomy" id="370345"/>
    <lineage>
        <taxon>Eukaryota</taxon>
        <taxon>Metazoa</taxon>
        <taxon>Spiralia</taxon>
        <taxon>Lophotrochozoa</taxon>
        <taxon>Mollusca</taxon>
        <taxon>Gastropoda</taxon>
        <taxon>Caenogastropoda</taxon>
        <taxon>Sorbeoconcha</taxon>
        <taxon>Cerithioidea</taxon>
        <taxon>Batillariidae</taxon>
        <taxon>Batillaria</taxon>
    </lineage>
</organism>
<evidence type="ECO:0000313" key="1">
    <source>
        <dbReference type="EMBL" id="KAK7498403.1"/>
    </source>
</evidence>
<keyword evidence="2" id="KW-1185">Reference proteome</keyword>
<feature type="non-terminal residue" evidence="1">
    <location>
        <position position="1"/>
    </location>
</feature>
<accession>A0ABD0LGN8</accession>
<reference evidence="1 2" key="1">
    <citation type="journal article" date="2023" name="Sci. Data">
        <title>Genome assembly of the Korean intertidal mud-creeper Batillaria attramentaria.</title>
        <authorList>
            <person name="Patra A.K."/>
            <person name="Ho P.T."/>
            <person name="Jun S."/>
            <person name="Lee S.J."/>
            <person name="Kim Y."/>
            <person name="Won Y.J."/>
        </authorList>
    </citation>
    <scope>NUCLEOTIDE SEQUENCE [LARGE SCALE GENOMIC DNA]</scope>
    <source>
        <strain evidence="1">Wonlab-2016</strain>
    </source>
</reference>